<dbReference type="OrthoDB" id="4254592at2"/>
<feature type="region of interest" description="Disordered" evidence="1">
    <location>
        <begin position="74"/>
        <end position="95"/>
    </location>
</feature>
<protein>
    <submittedName>
        <fullName evidence="3">Uncharacterized protein</fullName>
    </submittedName>
</protein>
<dbReference type="Pfam" id="PF19797">
    <property type="entry name" value="DUF6281"/>
    <property type="match status" value="1"/>
</dbReference>
<feature type="region of interest" description="Disordered" evidence="1">
    <location>
        <begin position="122"/>
        <end position="149"/>
    </location>
</feature>
<accession>A0A5N8WCY0</accession>
<reference evidence="3 4" key="1">
    <citation type="submission" date="2019-07" db="EMBL/GenBank/DDBJ databases">
        <title>New species of Amycolatopsis and Streptomyces.</title>
        <authorList>
            <person name="Duangmal K."/>
            <person name="Teo W.F.A."/>
            <person name="Lipun K."/>
        </authorList>
    </citation>
    <scope>NUCLEOTIDE SEQUENCE [LARGE SCALE GENOMIC DNA]</scope>
    <source>
        <strain evidence="3 4">TISTR 2346</strain>
    </source>
</reference>
<name>A0A5N8WCY0_9ACTN</name>
<dbReference type="EMBL" id="VJZE01000279">
    <property type="protein sequence ID" value="MPY44005.1"/>
    <property type="molecule type" value="Genomic_DNA"/>
</dbReference>
<gene>
    <name evidence="3" type="ORF">FNH04_30130</name>
</gene>
<keyword evidence="2" id="KW-0732">Signal</keyword>
<dbReference type="PROSITE" id="PS51257">
    <property type="entry name" value="PROKAR_LIPOPROTEIN"/>
    <property type="match status" value="1"/>
</dbReference>
<feature type="compositionally biased region" description="Basic and acidic residues" evidence="1">
    <location>
        <begin position="128"/>
        <end position="149"/>
    </location>
</feature>
<organism evidence="3 4">
    <name type="scientific">Streptomyces phyllanthi</name>
    <dbReference type="NCBI Taxonomy" id="1803180"/>
    <lineage>
        <taxon>Bacteria</taxon>
        <taxon>Bacillati</taxon>
        <taxon>Actinomycetota</taxon>
        <taxon>Actinomycetes</taxon>
        <taxon>Kitasatosporales</taxon>
        <taxon>Streptomycetaceae</taxon>
        <taxon>Streptomyces</taxon>
    </lineage>
</organism>
<dbReference type="RefSeq" id="WP_152788939.1">
    <property type="nucleotide sequence ID" value="NZ_BAABEQ010000005.1"/>
</dbReference>
<evidence type="ECO:0000256" key="2">
    <source>
        <dbReference type="SAM" id="SignalP"/>
    </source>
</evidence>
<evidence type="ECO:0000313" key="4">
    <source>
        <dbReference type="Proteomes" id="UP000326979"/>
    </source>
</evidence>
<sequence length="149" mass="16153">MRTSSRTRRRALTGLSAFAFAAVTGLTAGCGPMTGGGGEQGEASCAFVVEFEKHRYRHLDITEFTAGSQIGTAAVPVCDDTGGGRDAVSREEEEQEVYRAYEITGLDTSDAIAVRYAPDDEPSFMARTGEELPPEVRKLLDEQEQRGER</sequence>
<keyword evidence="4" id="KW-1185">Reference proteome</keyword>
<proteinExistence type="predicted"/>
<evidence type="ECO:0000313" key="3">
    <source>
        <dbReference type="EMBL" id="MPY44005.1"/>
    </source>
</evidence>
<comment type="caution">
    <text evidence="3">The sequence shown here is derived from an EMBL/GenBank/DDBJ whole genome shotgun (WGS) entry which is preliminary data.</text>
</comment>
<feature type="chain" id="PRO_5025032864" evidence="2">
    <location>
        <begin position="22"/>
        <end position="149"/>
    </location>
</feature>
<dbReference type="Proteomes" id="UP000326979">
    <property type="component" value="Unassembled WGS sequence"/>
</dbReference>
<evidence type="ECO:0000256" key="1">
    <source>
        <dbReference type="SAM" id="MobiDB-lite"/>
    </source>
</evidence>
<dbReference type="InterPro" id="IPR046248">
    <property type="entry name" value="DUF6281"/>
</dbReference>
<feature type="signal peptide" evidence="2">
    <location>
        <begin position="1"/>
        <end position="21"/>
    </location>
</feature>
<dbReference type="AlphaFoldDB" id="A0A5N8WCY0"/>